<protein>
    <submittedName>
        <fullName evidence="1">Uncharacterized protein</fullName>
    </submittedName>
</protein>
<keyword evidence="2" id="KW-1185">Reference proteome</keyword>
<dbReference type="Proteomes" id="UP001163603">
    <property type="component" value="Chromosome 6"/>
</dbReference>
<name>A0ACC0YMU1_9ROSI</name>
<organism evidence="1 2">
    <name type="scientific">Pistacia integerrima</name>
    <dbReference type="NCBI Taxonomy" id="434235"/>
    <lineage>
        <taxon>Eukaryota</taxon>
        <taxon>Viridiplantae</taxon>
        <taxon>Streptophyta</taxon>
        <taxon>Embryophyta</taxon>
        <taxon>Tracheophyta</taxon>
        <taxon>Spermatophyta</taxon>
        <taxon>Magnoliopsida</taxon>
        <taxon>eudicotyledons</taxon>
        <taxon>Gunneridae</taxon>
        <taxon>Pentapetalae</taxon>
        <taxon>rosids</taxon>
        <taxon>malvids</taxon>
        <taxon>Sapindales</taxon>
        <taxon>Anacardiaceae</taxon>
        <taxon>Pistacia</taxon>
    </lineage>
</organism>
<dbReference type="EMBL" id="CM047741">
    <property type="protein sequence ID" value="KAJ0038867.1"/>
    <property type="molecule type" value="Genomic_DNA"/>
</dbReference>
<evidence type="ECO:0000313" key="2">
    <source>
        <dbReference type="Proteomes" id="UP001163603"/>
    </source>
</evidence>
<accession>A0ACC0YMU1</accession>
<gene>
    <name evidence="1" type="ORF">Pint_23615</name>
</gene>
<reference evidence="2" key="1">
    <citation type="journal article" date="2023" name="G3 (Bethesda)">
        <title>Genome assembly and association tests identify interacting loci associated with vigor, precocity, and sex in interspecific pistachio rootstocks.</title>
        <authorList>
            <person name="Palmer W."/>
            <person name="Jacygrad E."/>
            <person name="Sagayaradj S."/>
            <person name="Cavanaugh K."/>
            <person name="Han R."/>
            <person name="Bertier L."/>
            <person name="Beede B."/>
            <person name="Kafkas S."/>
            <person name="Golino D."/>
            <person name="Preece J."/>
            <person name="Michelmore R."/>
        </authorList>
    </citation>
    <scope>NUCLEOTIDE SEQUENCE [LARGE SCALE GENOMIC DNA]</scope>
</reference>
<comment type="caution">
    <text evidence="1">The sequence shown here is derived from an EMBL/GenBank/DDBJ whole genome shotgun (WGS) entry which is preliminary data.</text>
</comment>
<sequence>MAIGFILRVVYFLGGVSLCKLIWSLIRGIWVLFLRPAKNLKKYGSWAIVTGCTEGLGKAIAFELASKGLNILLVGRNPEKLKAISIEIRQRYKLIETRDVVIDFLKHGGQEIGKLIEEGIEGLDIGILINVAGLNYPTARYFHEVDEELMQSLIKVNIDSVTWMTKSVLPIMIRKRKGAIVNIGSGSSAVVPSSPLFTLYASTKCYIDQLSRSLHVEYKKYGIDVQVQVPAYCVTKMTLRIGATKERPSLFKPMPEDFARASVRMIGYEPRCCPYWTHALQWCLTKFMPDTVLDAFRLAEGIRRRSLGNTASHKN</sequence>
<proteinExistence type="predicted"/>
<evidence type="ECO:0000313" key="1">
    <source>
        <dbReference type="EMBL" id="KAJ0038867.1"/>
    </source>
</evidence>